<name>A0A392TPG8_9FABA</name>
<dbReference type="Proteomes" id="UP000265520">
    <property type="component" value="Unassembled WGS sequence"/>
</dbReference>
<accession>A0A392TPG8</accession>
<evidence type="ECO:0000313" key="2">
    <source>
        <dbReference type="Proteomes" id="UP000265520"/>
    </source>
</evidence>
<organism evidence="1 2">
    <name type="scientific">Trifolium medium</name>
    <dbReference type="NCBI Taxonomy" id="97028"/>
    <lineage>
        <taxon>Eukaryota</taxon>
        <taxon>Viridiplantae</taxon>
        <taxon>Streptophyta</taxon>
        <taxon>Embryophyta</taxon>
        <taxon>Tracheophyta</taxon>
        <taxon>Spermatophyta</taxon>
        <taxon>Magnoliopsida</taxon>
        <taxon>eudicotyledons</taxon>
        <taxon>Gunneridae</taxon>
        <taxon>Pentapetalae</taxon>
        <taxon>rosids</taxon>
        <taxon>fabids</taxon>
        <taxon>Fabales</taxon>
        <taxon>Fabaceae</taxon>
        <taxon>Papilionoideae</taxon>
        <taxon>50 kb inversion clade</taxon>
        <taxon>NPAAA clade</taxon>
        <taxon>Hologalegina</taxon>
        <taxon>IRL clade</taxon>
        <taxon>Trifolieae</taxon>
        <taxon>Trifolium</taxon>
    </lineage>
</organism>
<evidence type="ECO:0000313" key="1">
    <source>
        <dbReference type="EMBL" id="MCI62798.1"/>
    </source>
</evidence>
<feature type="non-terminal residue" evidence="1">
    <location>
        <position position="1"/>
    </location>
</feature>
<dbReference type="AlphaFoldDB" id="A0A392TPG8"/>
<protein>
    <submittedName>
        <fullName evidence="1">Uncharacterized protein</fullName>
    </submittedName>
</protein>
<dbReference type="EMBL" id="LXQA010625577">
    <property type="protein sequence ID" value="MCI62798.1"/>
    <property type="molecule type" value="Genomic_DNA"/>
</dbReference>
<reference evidence="1 2" key="1">
    <citation type="journal article" date="2018" name="Front. Plant Sci.">
        <title>Red Clover (Trifolium pratense) and Zigzag Clover (T. medium) - A Picture of Genomic Similarities and Differences.</title>
        <authorList>
            <person name="Dluhosova J."/>
            <person name="Istvanek J."/>
            <person name="Nedelnik J."/>
            <person name="Repkova J."/>
        </authorList>
    </citation>
    <scope>NUCLEOTIDE SEQUENCE [LARGE SCALE GENOMIC DNA]</scope>
    <source>
        <strain evidence="2">cv. 10/8</strain>
        <tissue evidence="1">Leaf</tissue>
    </source>
</reference>
<sequence>TVAIASVLTSVHYVPEFSIGIRAGTMFCIWASSREDTFWHYGQGRSR</sequence>
<proteinExistence type="predicted"/>
<comment type="caution">
    <text evidence="1">The sequence shown here is derived from an EMBL/GenBank/DDBJ whole genome shotgun (WGS) entry which is preliminary data.</text>
</comment>
<keyword evidence="2" id="KW-1185">Reference proteome</keyword>